<evidence type="ECO:0000259" key="10">
    <source>
        <dbReference type="PROSITE" id="PS50928"/>
    </source>
</evidence>
<evidence type="ECO:0000256" key="3">
    <source>
        <dbReference type="ARBA" id="ARBA00022448"/>
    </source>
</evidence>
<evidence type="ECO:0000256" key="9">
    <source>
        <dbReference type="RuleBase" id="RU363032"/>
    </source>
</evidence>
<feature type="transmembrane region" description="Helical" evidence="9">
    <location>
        <begin position="358"/>
        <end position="379"/>
    </location>
</feature>
<organism evidence="11 12">
    <name type="scientific">Halovulum dunhuangense</name>
    <dbReference type="NCBI Taxonomy" id="1505036"/>
    <lineage>
        <taxon>Bacteria</taxon>
        <taxon>Pseudomonadati</taxon>
        <taxon>Pseudomonadota</taxon>
        <taxon>Alphaproteobacteria</taxon>
        <taxon>Rhodobacterales</taxon>
        <taxon>Paracoccaceae</taxon>
        <taxon>Halovulum</taxon>
    </lineage>
</organism>
<feature type="transmembrane region" description="Helical" evidence="9">
    <location>
        <begin position="12"/>
        <end position="35"/>
    </location>
</feature>
<feature type="transmembrane region" description="Helical" evidence="9">
    <location>
        <begin position="78"/>
        <end position="107"/>
    </location>
</feature>
<comment type="subcellular location">
    <subcellularLocation>
        <location evidence="1">Cell inner membrane</location>
        <topology evidence="1">Multi-pass membrane protein</topology>
    </subcellularLocation>
    <subcellularLocation>
        <location evidence="9">Cell membrane</location>
        <topology evidence="9">Multi-pass membrane protein</topology>
    </subcellularLocation>
</comment>
<feature type="transmembrane region" description="Helical" evidence="9">
    <location>
        <begin position="175"/>
        <end position="194"/>
    </location>
</feature>
<dbReference type="PROSITE" id="PS50928">
    <property type="entry name" value="ABC_TM1"/>
    <property type="match status" value="1"/>
</dbReference>
<dbReference type="GO" id="GO:0006865">
    <property type="term" value="P:amino acid transport"/>
    <property type="evidence" value="ECO:0007669"/>
    <property type="project" value="UniProtKB-KW"/>
</dbReference>
<evidence type="ECO:0000256" key="6">
    <source>
        <dbReference type="ARBA" id="ARBA00022970"/>
    </source>
</evidence>
<evidence type="ECO:0000313" key="11">
    <source>
        <dbReference type="EMBL" id="NNU82093.1"/>
    </source>
</evidence>
<keyword evidence="8 9" id="KW-0472">Membrane</keyword>
<dbReference type="InterPro" id="IPR010065">
    <property type="entry name" value="AA_ABC_transptr_permease_3TM"/>
</dbReference>
<evidence type="ECO:0000256" key="8">
    <source>
        <dbReference type="ARBA" id="ARBA00023136"/>
    </source>
</evidence>
<reference evidence="11 12" key="1">
    <citation type="submission" date="2020-05" db="EMBL/GenBank/DDBJ databases">
        <title>Gimesia benthica sp. nov., a novel planctomycete isolated from a deep-sea water sample of the Northwest Indian Ocean.</title>
        <authorList>
            <person name="Wang J."/>
            <person name="Ruan C."/>
            <person name="Song L."/>
            <person name="Zhu Y."/>
            <person name="Li A."/>
            <person name="Zheng X."/>
            <person name="Wang L."/>
            <person name="Lu Z."/>
            <person name="Huang Y."/>
            <person name="Du W."/>
            <person name="Zhou Y."/>
            <person name="Huang L."/>
            <person name="Dai X."/>
        </authorList>
    </citation>
    <scope>NUCLEOTIDE SEQUENCE [LARGE SCALE GENOMIC DNA]</scope>
    <source>
        <strain evidence="11 12">YYQ-30</strain>
    </source>
</reference>
<keyword evidence="3 9" id="KW-0813">Transport</keyword>
<dbReference type="InterPro" id="IPR000515">
    <property type="entry name" value="MetI-like"/>
</dbReference>
<evidence type="ECO:0000256" key="4">
    <source>
        <dbReference type="ARBA" id="ARBA00022475"/>
    </source>
</evidence>
<keyword evidence="6" id="KW-0029">Amino-acid transport</keyword>
<dbReference type="SUPFAM" id="SSF161098">
    <property type="entry name" value="MetI-like"/>
    <property type="match status" value="2"/>
</dbReference>
<keyword evidence="7 9" id="KW-1133">Transmembrane helix</keyword>
<dbReference type="NCBIfam" id="TIGR01726">
    <property type="entry name" value="HEQRo_perm_3TM"/>
    <property type="match status" value="1"/>
</dbReference>
<dbReference type="GO" id="GO:0043190">
    <property type="term" value="C:ATP-binding cassette (ABC) transporter complex"/>
    <property type="evidence" value="ECO:0007669"/>
    <property type="project" value="InterPro"/>
</dbReference>
<comment type="caution">
    <text evidence="11">The sequence shown here is derived from an EMBL/GenBank/DDBJ whole genome shotgun (WGS) entry which is preliminary data.</text>
</comment>
<feature type="transmembrane region" description="Helical" evidence="9">
    <location>
        <begin position="214"/>
        <end position="232"/>
    </location>
</feature>
<dbReference type="PANTHER" id="PTHR30614:SF37">
    <property type="entry name" value="AMINO-ACID ABC TRANSPORTER PERMEASE PROTEIN YHDX-RELATED"/>
    <property type="match status" value="1"/>
</dbReference>
<proteinExistence type="inferred from homology"/>
<keyword evidence="12" id="KW-1185">Reference proteome</keyword>
<protein>
    <submittedName>
        <fullName evidence="11">ABC transporter permease subunit</fullName>
    </submittedName>
</protein>
<evidence type="ECO:0000256" key="5">
    <source>
        <dbReference type="ARBA" id="ARBA00022692"/>
    </source>
</evidence>
<gene>
    <name evidence="11" type="ORF">HMH01_16775</name>
</gene>
<evidence type="ECO:0000256" key="2">
    <source>
        <dbReference type="ARBA" id="ARBA00010072"/>
    </source>
</evidence>
<dbReference type="AlphaFoldDB" id="A0A849L759"/>
<keyword evidence="4" id="KW-1003">Cell membrane</keyword>
<accession>A0A849L759</accession>
<feature type="domain" description="ABC transmembrane type-1" evidence="10">
    <location>
        <begin position="83"/>
        <end position="376"/>
    </location>
</feature>
<feature type="transmembrane region" description="Helical" evidence="9">
    <location>
        <begin position="252"/>
        <end position="271"/>
    </location>
</feature>
<evidence type="ECO:0000256" key="7">
    <source>
        <dbReference type="ARBA" id="ARBA00022989"/>
    </source>
</evidence>
<evidence type="ECO:0000313" key="12">
    <source>
        <dbReference type="Proteomes" id="UP000572377"/>
    </source>
</evidence>
<feature type="transmembrane region" description="Helical" evidence="9">
    <location>
        <begin position="119"/>
        <end position="141"/>
    </location>
</feature>
<dbReference type="PANTHER" id="PTHR30614">
    <property type="entry name" value="MEMBRANE COMPONENT OF AMINO ACID ABC TRANSPORTER"/>
    <property type="match status" value="1"/>
</dbReference>
<dbReference type="InterPro" id="IPR043429">
    <property type="entry name" value="ArtM/GltK/GlnP/TcyL/YhdX-like"/>
</dbReference>
<evidence type="ECO:0000256" key="1">
    <source>
        <dbReference type="ARBA" id="ARBA00004429"/>
    </source>
</evidence>
<dbReference type="Proteomes" id="UP000572377">
    <property type="component" value="Unassembled WGS sequence"/>
</dbReference>
<dbReference type="InterPro" id="IPR035906">
    <property type="entry name" value="MetI-like_sf"/>
</dbReference>
<dbReference type="EMBL" id="JABFBC010000005">
    <property type="protein sequence ID" value="NNU82093.1"/>
    <property type="molecule type" value="Genomic_DNA"/>
</dbReference>
<name>A0A849L759_9RHOB</name>
<sequence length="388" mass="42683">MQPPRQPFWTRSRIRSAIIQVGFVALLAFFVHFLLSNTMTNLARQGIASGFGFLENRAGFDIAISFLDFGRNDTYMRAFWTAVVNTLVLSVLGIALATVIGFMIGLARVSPNWLISRLAAVYIETFRNIPLLLQLFFWYFAILRPLPGPRDSLDLAGIVFLSNRGLYLPKPLLDAGAQLGLAALGLGLVIALVMARRARRYRAATGQPRRVAHWWFLGLVVLPSSVWLATGARLDMSMPELQGFNFRGGMVVLPEMLAAILGLSIYIAAAVGEIVRAGIQGIDHGQTEAAQAMGHTRGQIMRYVVIPQAMRIIIPPLTTQYQSLAKNTSLASAIAFPEIISIIAGTTMTQTGQAVETIALAMLFYLTVSLFIAAVMNFFNWRVTRLSF</sequence>
<comment type="similarity">
    <text evidence="2">Belongs to the binding-protein-dependent transport system permease family. HisMQ subfamily.</text>
</comment>
<dbReference type="GO" id="GO:0022857">
    <property type="term" value="F:transmembrane transporter activity"/>
    <property type="evidence" value="ECO:0007669"/>
    <property type="project" value="InterPro"/>
</dbReference>
<dbReference type="Pfam" id="PF00528">
    <property type="entry name" value="BPD_transp_1"/>
    <property type="match status" value="1"/>
</dbReference>
<keyword evidence="5 9" id="KW-0812">Transmembrane</keyword>
<dbReference type="CDD" id="cd06261">
    <property type="entry name" value="TM_PBP2"/>
    <property type="match status" value="1"/>
</dbReference>
<dbReference type="Gene3D" id="1.10.3720.10">
    <property type="entry name" value="MetI-like"/>
    <property type="match status" value="2"/>
</dbReference>